<proteinExistence type="inferred from homology"/>
<dbReference type="Gene3D" id="3.30.70.1180">
    <property type="entry name" value="Vacuolar atp synthase subunit c, domain 1"/>
    <property type="match status" value="1"/>
</dbReference>
<dbReference type="GO" id="GO:0005765">
    <property type="term" value="C:lysosomal membrane"/>
    <property type="evidence" value="ECO:0007669"/>
    <property type="project" value="TreeGrafter"/>
</dbReference>
<reference evidence="7" key="1">
    <citation type="submission" date="2025-08" db="UniProtKB">
        <authorList>
            <consortium name="Ensembl"/>
        </authorList>
    </citation>
    <scope>IDENTIFICATION</scope>
</reference>
<dbReference type="CTD" id="245973"/>
<dbReference type="KEGG" id="ccae:111925957"/>
<sequence length="392" mass="45022">MSEFWLISAPGDKTNLQAWERMNTVTSKSNLSSNSKFHIPDLKVGTLDALVGLSDELGKLDSFAESVIRKIAQYIGEVMEDSKDKVQENLLANGGLKDKMKCLQIDLISYLTRFEWDMAKYPIKQPLKNISEALTKQVTQIETDLKARSAAYNNIKGNLQSLEKKTMGNLLTRTLADIVHKEDFVLNSEYLITLLVVVPKSSYLQWQKTYESLSDMVVPRSTKMIAEDAEGGLFTVTLFRKVMDDFKAKARENRFMVREFYYDEKELKCEKEELMKLASDKKQQYGPLLRWLKVNFSEAFVAWIHVKALRVFVESVLRYGLPVNFQAMLLQPNRKSVKRLRDVLNLVFKHLDEVAAASIMDPGMDIPGLQLSNQEYYPYVYFKIDLSLLDCS</sequence>
<keyword evidence="4 6" id="KW-0406">Ion transport</keyword>
<evidence type="ECO:0000256" key="5">
    <source>
        <dbReference type="ARBA" id="ARBA00046006"/>
    </source>
</evidence>
<dbReference type="PANTHER" id="PTHR10137:SF4">
    <property type="entry name" value="V-TYPE PROTON ATPASE SUBUNIT C 2"/>
    <property type="match status" value="1"/>
</dbReference>
<dbReference type="InterPro" id="IPR004907">
    <property type="entry name" value="ATPase_V1-cplx_csu"/>
</dbReference>
<dbReference type="GO" id="GO:0000221">
    <property type="term" value="C:vacuolar proton-transporting V-type ATPase, V1 domain"/>
    <property type="evidence" value="ECO:0007669"/>
    <property type="project" value="TreeGrafter"/>
</dbReference>
<evidence type="ECO:0000256" key="3">
    <source>
        <dbReference type="ARBA" id="ARBA00022781"/>
    </source>
</evidence>
<name>A0A8C0ULH0_CYACU</name>
<accession>A0A8C0ULH0</accession>
<comment type="similarity">
    <text evidence="1 6">Belongs to the V-ATPase C subunit family.</text>
</comment>
<evidence type="ECO:0000313" key="8">
    <source>
        <dbReference type="Proteomes" id="UP000694410"/>
    </source>
</evidence>
<dbReference type="Proteomes" id="UP000694410">
    <property type="component" value="Unplaced"/>
</dbReference>
<evidence type="ECO:0000256" key="4">
    <source>
        <dbReference type="ARBA" id="ARBA00023065"/>
    </source>
</evidence>
<organism evidence="7 8">
    <name type="scientific">Cyanistes caeruleus</name>
    <name type="common">Eurasian blue tit</name>
    <name type="synonym">Parus caeruleus</name>
    <dbReference type="NCBI Taxonomy" id="156563"/>
    <lineage>
        <taxon>Eukaryota</taxon>
        <taxon>Metazoa</taxon>
        <taxon>Chordata</taxon>
        <taxon>Craniata</taxon>
        <taxon>Vertebrata</taxon>
        <taxon>Euteleostomi</taxon>
        <taxon>Archelosauria</taxon>
        <taxon>Archosauria</taxon>
        <taxon>Dinosauria</taxon>
        <taxon>Saurischia</taxon>
        <taxon>Theropoda</taxon>
        <taxon>Coelurosauria</taxon>
        <taxon>Aves</taxon>
        <taxon>Neognathae</taxon>
        <taxon>Neoaves</taxon>
        <taxon>Telluraves</taxon>
        <taxon>Australaves</taxon>
        <taxon>Passeriformes</taxon>
        <taxon>Paridae</taxon>
        <taxon>Cyanistes</taxon>
    </lineage>
</organism>
<evidence type="ECO:0000256" key="6">
    <source>
        <dbReference type="RuleBase" id="RU364010"/>
    </source>
</evidence>
<comment type="function">
    <text evidence="5 6">Subunit of the V1 complex of vacuolar(H+)-ATPase (V-ATPase), a multisubunit enzyme composed of a peripheral complex (V1) that hydrolyzes ATP and a membrane integral complex (V0) that translocates protons. V-ATPase is responsible for acidifying and maintaining the pH of intracellular compartments and in some cell types, is targeted to the plasma membrane, where it is responsible for acidifying the extracellular environment. Subunit C is necessary for the assembly of the catalytic sector of the enzyme and is likely to have a specific function in its catalytic activity.</text>
</comment>
<keyword evidence="3 6" id="KW-0375">Hydrogen ion transport</keyword>
<dbReference type="SUPFAM" id="SSF118203">
    <property type="entry name" value="Vacuolar ATP synthase subunit C"/>
    <property type="match status" value="1"/>
</dbReference>
<evidence type="ECO:0000256" key="2">
    <source>
        <dbReference type="ARBA" id="ARBA00022448"/>
    </source>
</evidence>
<comment type="subunit">
    <text evidence="6">V-ATPase is a heteromultimeric enzyme made up of two complexes: the ATP-hydrolytic V1 complex and the proton translocation V0 complex. The V1 complex consists of three catalytic AB heterodimers that form a heterohexamer, three peripheral stalks each consisting of EG heterodimers, one central rotor including subunits D and F, and the regulatory subunits C and H. The proton translocation complex V0 consists of the proton transport subunit a, a ring of proteolipid subunits c9c'', rotary subunit d, subunits e and f, and two accessory subunits.</text>
</comment>
<dbReference type="Gene3D" id="3.30.70.100">
    <property type="match status" value="1"/>
</dbReference>
<dbReference type="Gene3D" id="1.20.1460.10">
    <property type="entry name" value="subunit c (vma5p) of the yeast v-atpase, domain 2"/>
    <property type="match status" value="1"/>
</dbReference>
<dbReference type="Pfam" id="PF03223">
    <property type="entry name" value="V-ATPase_C"/>
    <property type="match status" value="1"/>
</dbReference>
<protein>
    <recommendedName>
        <fullName evidence="6">V-type proton ATPase subunit C</fullName>
    </recommendedName>
</protein>
<dbReference type="FunFam" id="3.30.70.100:FF:000002">
    <property type="entry name" value="V-type proton ATPase subunit C"/>
    <property type="match status" value="1"/>
</dbReference>
<dbReference type="CDD" id="cd14785">
    <property type="entry name" value="V-ATPase_C"/>
    <property type="match status" value="1"/>
</dbReference>
<dbReference type="AlphaFoldDB" id="A0A8C0ULH0"/>
<dbReference type="InterPro" id="IPR036132">
    <property type="entry name" value="Vac_ATP_synth_c_sf"/>
</dbReference>
<keyword evidence="2 6" id="KW-0813">Transport</keyword>
<gene>
    <name evidence="7" type="primary">ATP6V1C2</name>
</gene>
<evidence type="ECO:0000256" key="1">
    <source>
        <dbReference type="ARBA" id="ARBA00006138"/>
    </source>
</evidence>
<dbReference type="FunFam" id="1.20.1460.10:FF:000004">
    <property type="entry name" value="V-type proton ATPase subunit C"/>
    <property type="match status" value="1"/>
</dbReference>
<reference evidence="7" key="2">
    <citation type="submission" date="2025-09" db="UniProtKB">
        <authorList>
            <consortium name="Ensembl"/>
        </authorList>
    </citation>
    <scope>IDENTIFICATION</scope>
</reference>
<dbReference type="GO" id="GO:0046961">
    <property type="term" value="F:proton-transporting ATPase activity, rotational mechanism"/>
    <property type="evidence" value="ECO:0007669"/>
    <property type="project" value="InterPro"/>
</dbReference>
<evidence type="ECO:0000313" key="7">
    <source>
        <dbReference type="Ensembl" id="ENSCCEP00000009084.1"/>
    </source>
</evidence>
<dbReference type="Ensembl" id="ENSCCET00000014412.1">
    <property type="protein sequence ID" value="ENSCCEP00000009084.1"/>
    <property type="gene ID" value="ENSCCEG00000009272.1"/>
</dbReference>
<dbReference type="PANTHER" id="PTHR10137">
    <property type="entry name" value="V-TYPE PROTON ATPASE SUBUNIT C"/>
    <property type="match status" value="1"/>
</dbReference>
<dbReference type="GeneID" id="111925957"/>
<keyword evidence="8" id="KW-1185">Reference proteome</keyword>
<dbReference type="RefSeq" id="XP_023778360.1">
    <property type="nucleotide sequence ID" value="XM_023922592.1"/>
</dbReference>
<dbReference type="OrthoDB" id="6605928at2759"/>
<dbReference type="RefSeq" id="XP_023778361.1">
    <property type="nucleotide sequence ID" value="XM_023922593.1"/>
</dbReference>